<comment type="caution">
    <text evidence="3">The sequence shown here is derived from an EMBL/GenBank/DDBJ whole genome shotgun (WGS) entry which is preliminary data.</text>
</comment>
<dbReference type="InterPro" id="IPR051785">
    <property type="entry name" value="MMCE/EMCE_epimerase"/>
</dbReference>
<evidence type="ECO:0000256" key="1">
    <source>
        <dbReference type="ARBA" id="ARBA00022723"/>
    </source>
</evidence>
<gene>
    <name evidence="3" type="ORF">AYO21_10621</name>
</gene>
<dbReference type="GO" id="GO:0046872">
    <property type="term" value="F:metal ion binding"/>
    <property type="evidence" value="ECO:0007669"/>
    <property type="project" value="UniProtKB-KW"/>
</dbReference>
<evidence type="ECO:0000259" key="2">
    <source>
        <dbReference type="PROSITE" id="PS51819"/>
    </source>
</evidence>
<feature type="domain" description="VOC" evidence="2">
    <location>
        <begin position="7"/>
        <end position="181"/>
    </location>
</feature>
<dbReference type="EMBL" id="LVKK01000125">
    <property type="protein sequence ID" value="OAG35223.1"/>
    <property type="molecule type" value="Genomic_DNA"/>
</dbReference>
<dbReference type="Proteomes" id="UP000077002">
    <property type="component" value="Unassembled WGS sequence"/>
</dbReference>
<evidence type="ECO:0000313" key="4">
    <source>
        <dbReference type="Proteomes" id="UP000077002"/>
    </source>
</evidence>
<dbReference type="Gene3D" id="3.10.180.10">
    <property type="entry name" value="2,3-Dihydroxybiphenyl 1,2-Dioxygenase, domain 1"/>
    <property type="match status" value="1"/>
</dbReference>
<dbReference type="PROSITE" id="PS00934">
    <property type="entry name" value="GLYOXALASE_I_1"/>
    <property type="match status" value="1"/>
</dbReference>
<dbReference type="GO" id="GO:0046491">
    <property type="term" value="P:L-methylmalonyl-CoA metabolic process"/>
    <property type="evidence" value="ECO:0007669"/>
    <property type="project" value="TreeGrafter"/>
</dbReference>
<dbReference type="RefSeq" id="XP_022507175.1">
    <property type="nucleotide sequence ID" value="XM_022660534.1"/>
</dbReference>
<dbReference type="InterPro" id="IPR018146">
    <property type="entry name" value="Glyoxalase_1_CS"/>
</dbReference>
<reference evidence="3 4" key="1">
    <citation type="submission" date="2016-03" db="EMBL/GenBank/DDBJ databases">
        <title>Draft genome sequence of the Fonsecaea monophora CBS 269.37.</title>
        <authorList>
            <person name="Bombassaro A."/>
            <person name="Vinicius W.A."/>
            <person name="De Hoog S."/>
            <person name="Sun J."/>
            <person name="Souza E.M."/>
            <person name="Raittz R.T."/>
            <person name="Costa F."/>
            <person name="Leao A.C."/>
            <person name="Tadra-Sfeir M.Z."/>
            <person name="Baura V."/>
            <person name="Balsanelli E."/>
            <person name="Pedrosa F.O."/>
            <person name="Moreno L.F."/>
            <person name="Steffens M.B."/>
            <person name="Xi L."/>
            <person name="Bocca A.L."/>
            <person name="Felipe M.S."/>
            <person name="Teixeira M."/>
            <person name="Telles Filho F.Q."/>
            <person name="Azevedo C.M."/>
            <person name="Gomes R."/>
            <person name="Vicente V.A."/>
        </authorList>
    </citation>
    <scope>NUCLEOTIDE SEQUENCE [LARGE SCALE GENOMIC DNA]</scope>
    <source>
        <strain evidence="3 4">CBS 269.37</strain>
    </source>
</reference>
<dbReference type="Pfam" id="PF00903">
    <property type="entry name" value="Glyoxalase"/>
    <property type="match status" value="1"/>
</dbReference>
<evidence type="ECO:0000313" key="3">
    <source>
        <dbReference type="EMBL" id="OAG35223.1"/>
    </source>
</evidence>
<organism evidence="3 4">
    <name type="scientific">Fonsecaea monophora</name>
    <dbReference type="NCBI Taxonomy" id="254056"/>
    <lineage>
        <taxon>Eukaryota</taxon>
        <taxon>Fungi</taxon>
        <taxon>Dikarya</taxon>
        <taxon>Ascomycota</taxon>
        <taxon>Pezizomycotina</taxon>
        <taxon>Eurotiomycetes</taxon>
        <taxon>Chaetothyriomycetidae</taxon>
        <taxon>Chaetothyriales</taxon>
        <taxon>Herpotrichiellaceae</taxon>
        <taxon>Fonsecaea</taxon>
    </lineage>
</organism>
<dbReference type="InterPro" id="IPR037523">
    <property type="entry name" value="VOC_core"/>
</dbReference>
<accession>A0A177ET79</accession>
<name>A0A177ET79_9EURO</name>
<dbReference type="AlphaFoldDB" id="A0A177ET79"/>
<sequence length="193" mass="21223">MTMFNHCVNHVAISVPNLEAAIEFYSKLFGFRFLRPSGLANKEEHPQGITWKSTFLPLPLCLSLPLDAPSQKLTRTAVYGKELNSVKMAIMTTGNSVGFEIFEFVDPPYDGKTAPLQWGPGNYAKGGWFHVAFTVPDPVATLREAEKMGAKLVGEICSPAPGETVIYMQDPWDNVVELLSCSFEHLIMNGVAA</sequence>
<dbReference type="GeneID" id="34605736"/>
<keyword evidence="1" id="KW-0479">Metal-binding</keyword>
<dbReference type="PANTHER" id="PTHR43048:SF6">
    <property type="entry name" value="BLR8189 PROTEIN"/>
    <property type="match status" value="1"/>
</dbReference>
<dbReference type="GO" id="GO:0004493">
    <property type="term" value="F:methylmalonyl-CoA epimerase activity"/>
    <property type="evidence" value="ECO:0007669"/>
    <property type="project" value="TreeGrafter"/>
</dbReference>
<dbReference type="GO" id="GO:0004462">
    <property type="term" value="F:lactoylglutathione lyase activity"/>
    <property type="evidence" value="ECO:0007669"/>
    <property type="project" value="InterPro"/>
</dbReference>
<keyword evidence="4" id="KW-1185">Reference proteome</keyword>
<dbReference type="SUPFAM" id="SSF54593">
    <property type="entry name" value="Glyoxalase/Bleomycin resistance protein/Dihydroxybiphenyl dioxygenase"/>
    <property type="match status" value="1"/>
</dbReference>
<protein>
    <recommendedName>
        <fullName evidence="2">VOC domain-containing protein</fullName>
    </recommendedName>
</protein>
<proteinExistence type="predicted"/>
<dbReference type="PANTHER" id="PTHR43048">
    <property type="entry name" value="METHYLMALONYL-COA EPIMERASE"/>
    <property type="match status" value="1"/>
</dbReference>
<dbReference type="PROSITE" id="PS51819">
    <property type="entry name" value="VOC"/>
    <property type="match status" value="1"/>
</dbReference>
<dbReference type="InterPro" id="IPR004360">
    <property type="entry name" value="Glyas_Fos-R_dOase_dom"/>
</dbReference>
<dbReference type="OrthoDB" id="16820at2759"/>
<dbReference type="InterPro" id="IPR029068">
    <property type="entry name" value="Glyas_Bleomycin-R_OHBP_Dase"/>
</dbReference>